<dbReference type="Pfam" id="PF13720">
    <property type="entry name" value="Acetyltransf_11"/>
    <property type="match status" value="1"/>
</dbReference>
<protein>
    <recommendedName>
        <fullName evidence="8">Acyl-[acyl-carrier-protein]--UDP-N-acetylglucosamine O-acyltransferase</fullName>
        <shortName evidence="8">UDP-N-acetylglucosamine acyltransferase</shortName>
        <ecNumber evidence="8">2.3.1.129</ecNumber>
    </recommendedName>
</protein>
<dbReference type="SUPFAM" id="SSF51161">
    <property type="entry name" value="Trimeric LpxA-like enzymes"/>
    <property type="match status" value="1"/>
</dbReference>
<dbReference type="Pfam" id="PF00132">
    <property type="entry name" value="Hexapep"/>
    <property type="match status" value="1"/>
</dbReference>
<dbReference type="GO" id="GO:0005737">
    <property type="term" value="C:cytoplasm"/>
    <property type="evidence" value="ECO:0007669"/>
    <property type="project" value="UniProtKB-SubCell"/>
</dbReference>
<evidence type="ECO:0000313" key="10">
    <source>
        <dbReference type="EMBL" id="RLK50715.1"/>
    </source>
</evidence>
<keyword evidence="1 8" id="KW-0963">Cytoplasm</keyword>
<dbReference type="Gene3D" id="1.20.1180.10">
    <property type="entry name" value="Udp N-acetylglucosamine O-acyltransferase, C-terminal domain"/>
    <property type="match status" value="1"/>
</dbReference>
<dbReference type="NCBIfam" id="TIGR01852">
    <property type="entry name" value="lipid_A_lpxA"/>
    <property type="match status" value="1"/>
</dbReference>
<comment type="catalytic activity">
    <reaction evidence="8">
        <text>a (3R)-hydroxyacyl-[ACP] + UDP-N-acetyl-alpha-D-glucosamine = a UDP-3-O-[(3R)-3-hydroxyacyl]-N-acetyl-alpha-D-glucosamine + holo-[ACP]</text>
        <dbReference type="Rhea" id="RHEA:67812"/>
        <dbReference type="Rhea" id="RHEA-COMP:9685"/>
        <dbReference type="Rhea" id="RHEA-COMP:9945"/>
        <dbReference type="ChEBI" id="CHEBI:57705"/>
        <dbReference type="ChEBI" id="CHEBI:64479"/>
        <dbReference type="ChEBI" id="CHEBI:78827"/>
        <dbReference type="ChEBI" id="CHEBI:173225"/>
        <dbReference type="EC" id="2.3.1.129"/>
    </reaction>
</comment>
<dbReference type="PROSITE" id="PS00101">
    <property type="entry name" value="HEXAPEP_TRANSFERASES"/>
    <property type="match status" value="1"/>
</dbReference>
<dbReference type="GO" id="GO:0016020">
    <property type="term" value="C:membrane"/>
    <property type="evidence" value="ECO:0007669"/>
    <property type="project" value="GOC"/>
</dbReference>
<proteinExistence type="inferred from homology"/>
<dbReference type="Proteomes" id="UP000275461">
    <property type="component" value="Unassembled WGS sequence"/>
</dbReference>
<gene>
    <name evidence="8" type="primary">lpxA</name>
    <name evidence="10" type="ORF">DFR31_0621</name>
</gene>
<evidence type="ECO:0000256" key="1">
    <source>
        <dbReference type="ARBA" id="ARBA00022490"/>
    </source>
</evidence>
<keyword evidence="7 8" id="KW-0012">Acyltransferase</keyword>
<dbReference type="InterPro" id="IPR010137">
    <property type="entry name" value="Lipid_A_LpxA"/>
</dbReference>
<evidence type="ECO:0000259" key="9">
    <source>
        <dbReference type="Pfam" id="PF13720"/>
    </source>
</evidence>
<evidence type="ECO:0000256" key="2">
    <source>
        <dbReference type="ARBA" id="ARBA00022516"/>
    </source>
</evidence>
<dbReference type="GO" id="GO:0008780">
    <property type="term" value="F:acyl-[acyl-carrier-protein]-UDP-N-acetylglucosamine O-acyltransferase activity"/>
    <property type="evidence" value="ECO:0007669"/>
    <property type="project" value="UniProtKB-UniRule"/>
</dbReference>
<dbReference type="UniPathway" id="UPA00359">
    <property type="reaction ID" value="UER00477"/>
</dbReference>
<dbReference type="InterPro" id="IPR029098">
    <property type="entry name" value="Acetyltransf_C"/>
</dbReference>
<evidence type="ECO:0000313" key="11">
    <source>
        <dbReference type="Proteomes" id="UP000275461"/>
    </source>
</evidence>
<evidence type="ECO:0000256" key="6">
    <source>
        <dbReference type="ARBA" id="ARBA00023098"/>
    </source>
</evidence>
<dbReference type="HAMAP" id="MF_00387">
    <property type="entry name" value="LpxA"/>
    <property type="match status" value="1"/>
</dbReference>
<comment type="subcellular location">
    <subcellularLocation>
        <location evidence="8">Cytoplasm</location>
    </subcellularLocation>
</comment>
<dbReference type="RefSeq" id="WP_121441179.1">
    <property type="nucleotide sequence ID" value="NZ_RCDA01000001.1"/>
</dbReference>
<keyword evidence="4 8" id="KW-0808">Transferase</keyword>
<dbReference type="PANTHER" id="PTHR43480">
    <property type="entry name" value="ACYL-[ACYL-CARRIER-PROTEIN]--UDP-N-ACETYLGLUCOSAMINE O-ACYLTRANSFERASE"/>
    <property type="match status" value="1"/>
</dbReference>
<dbReference type="GO" id="GO:0009245">
    <property type="term" value="P:lipid A biosynthetic process"/>
    <property type="evidence" value="ECO:0007669"/>
    <property type="project" value="UniProtKB-UniRule"/>
</dbReference>
<dbReference type="NCBIfam" id="NF003657">
    <property type="entry name" value="PRK05289.1"/>
    <property type="match status" value="1"/>
</dbReference>
<keyword evidence="11" id="KW-1185">Reference proteome</keyword>
<dbReference type="PIRSF" id="PIRSF000456">
    <property type="entry name" value="UDP-GlcNAc_acltr"/>
    <property type="match status" value="1"/>
</dbReference>
<dbReference type="InterPro" id="IPR011004">
    <property type="entry name" value="Trimer_LpxA-like_sf"/>
</dbReference>
<dbReference type="CDD" id="cd03351">
    <property type="entry name" value="LbH_UDP-GlcNAc_AT"/>
    <property type="match status" value="1"/>
</dbReference>
<evidence type="ECO:0000256" key="7">
    <source>
        <dbReference type="ARBA" id="ARBA00023315"/>
    </source>
</evidence>
<dbReference type="InterPro" id="IPR037157">
    <property type="entry name" value="Acetyltransf_C_sf"/>
</dbReference>
<keyword evidence="5 8" id="KW-0677">Repeat</keyword>
<name>A0A498C4M9_9GAMM</name>
<evidence type="ECO:0000256" key="4">
    <source>
        <dbReference type="ARBA" id="ARBA00022679"/>
    </source>
</evidence>
<feature type="domain" description="UDP N-acetylglucosamine O-acyltransferase C-terminal" evidence="9">
    <location>
        <begin position="176"/>
        <end position="256"/>
    </location>
</feature>
<comment type="subunit">
    <text evidence="8">Homotrimer.</text>
</comment>
<evidence type="ECO:0000256" key="8">
    <source>
        <dbReference type="HAMAP-Rule" id="MF_00387"/>
    </source>
</evidence>
<dbReference type="InterPro" id="IPR018357">
    <property type="entry name" value="Hexapep_transf_CS"/>
</dbReference>
<keyword evidence="6 8" id="KW-0443">Lipid metabolism</keyword>
<comment type="pathway">
    <text evidence="8">Glycolipid biosynthesis; lipid IV(A) biosynthesis; lipid IV(A) from (3R)-3-hydroxytetradecanoyl-[acyl-carrier-protein] and UDP-N-acetyl-alpha-D-glucosamine: step 1/6.</text>
</comment>
<dbReference type="InterPro" id="IPR001451">
    <property type="entry name" value="Hexapep"/>
</dbReference>
<keyword evidence="2 8" id="KW-0444">Lipid biosynthesis</keyword>
<sequence length="258" mass="27983">MTQIDPKAVVDPSADLGEDVTVGPFSVIGPDVQVGAGTHIGAHVVIHGPTRLGRNNRIHPFASVGDAPQDKKYAGEPTLLEVGDDNVIREYVTLNRGTPEGGGVTRLGDRNWIMAYSHVAHDCRLGNDITFANSASLAGHVDVEDHAILGGFSLVHQFCRIGAYAFCGFGSVINRDVLPYTTVSGHMAEPHGVNVVGLRRHGLSPERIRELKRAYKLIFKSGKRLDEALVELREKARENPDLARLVAFIEASNRGILR</sequence>
<dbReference type="OrthoDB" id="9807278at2"/>
<dbReference type="EC" id="2.3.1.129" evidence="8"/>
<organism evidence="10 11">
    <name type="scientific">Alkalispirillum mobile</name>
    <dbReference type="NCBI Taxonomy" id="85925"/>
    <lineage>
        <taxon>Bacteria</taxon>
        <taxon>Pseudomonadati</taxon>
        <taxon>Pseudomonadota</taxon>
        <taxon>Gammaproteobacteria</taxon>
        <taxon>Chromatiales</taxon>
        <taxon>Ectothiorhodospiraceae</taxon>
        <taxon>Alkalispirillum</taxon>
    </lineage>
</organism>
<keyword evidence="3 8" id="KW-0441">Lipid A biosynthesis</keyword>
<dbReference type="EMBL" id="RCDA01000001">
    <property type="protein sequence ID" value="RLK50715.1"/>
    <property type="molecule type" value="Genomic_DNA"/>
</dbReference>
<comment type="function">
    <text evidence="8">Involved in the biosynthesis of lipid A, a phosphorylated glycolipid that anchors the lipopolysaccharide to the outer membrane of the cell.</text>
</comment>
<evidence type="ECO:0000256" key="5">
    <source>
        <dbReference type="ARBA" id="ARBA00022737"/>
    </source>
</evidence>
<dbReference type="Gene3D" id="2.160.10.10">
    <property type="entry name" value="Hexapeptide repeat proteins"/>
    <property type="match status" value="1"/>
</dbReference>
<accession>A0A498C4M9</accession>
<reference evidence="10 11" key="1">
    <citation type="submission" date="2018-10" db="EMBL/GenBank/DDBJ databases">
        <title>Genomic Encyclopedia of Type Strains, Phase IV (KMG-IV): sequencing the most valuable type-strain genomes for metagenomic binning, comparative biology and taxonomic classification.</title>
        <authorList>
            <person name="Goeker M."/>
        </authorList>
    </citation>
    <scope>NUCLEOTIDE SEQUENCE [LARGE SCALE GENOMIC DNA]</scope>
    <source>
        <strain evidence="10 11">DSM 12769</strain>
    </source>
</reference>
<dbReference type="AlphaFoldDB" id="A0A498C4M9"/>
<dbReference type="PANTHER" id="PTHR43480:SF1">
    <property type="entry name" value="ACYL-[ACYL-CARRIER-PROTEIN]--UDP-N-ACETYLGLUCOSAMINE O-ACYLTRANSFERASE, MITOCHONDRIAL-RELATED"/>
    <property type="match status" value="1"/>
</dbReference>
<comment type="caution">
    <text evidence="10">The sequence shown here is derived from an EMBL/GenBank/DDBJ whole genome shotgun (WGS) entry which is preliminary data.</text>
</comment>
<comment type="similarity">
    <text evidence="8">Belongs to the transferase hexapeptide repeat family. LpxA subfamily.</text>
</comment>
<evidence type="ECO:0000256" key="3">
    <source>
        <dbReference type="ARBA" id="ARBA00022556"/>
    </source>
</evidence>